<feature type="region of interest" description="Disordered" evidence="1">
    <location>
        <begin position="223"/>
        <end position="257"/>
    </location>
</feature>
<reference evidence="3" key="1">
    <citation type="submission" date="2020-07" db="EMBL/GenBank/DDBJ databases">
        <title>Genome sequence and genetic diversity analysis of an under-domesticated orphan crop, white fonio (Digitaria exilis).</title>
        <authorList>
            <person name="Bennetzen J.L."/>
            <person name="Chen S."/>
            <person name="Ma X."/>
            <person name="Wang X."/>
            <person name="Yssel A.E.J."/>
            <person name="Chaluvadi S.R."/>
            <person name="Johnson M."/>
            <person name="Gangashetty P."/>
            <person name="Hamidou F."/>
            <person name="Sanogo M.D."/>
            <person name="Zwaenepoel A."/>
            <person name="Wallace J."/>
            <person name="Van De Peer Y."/>
            <person name="Van Deynze A."/>
        </authorList>
    </citation>
    <scope>NUCLEOTIDE SEQUENCE</scope>
    <source>
        <tissue evidence="3">Leaves</tissue>
    </source>
</reference>
<feature type="domain" description="At1g61320/AtMIF1 LRR" evidence="2">
    <location>
        <begin position="272"/>
        <end position="376"/>
    </location>
</feature>
<dbReference type="Pfam" id="PF23622">
    <property type="entry name" value="LRR_At1g61320_AtMIF1"/>
    <property type="match status" value="1"/>
</dbReference>
<dbReference type="Proteomes" id="UP000636709">
    <property type="component" value="Unassembled WGS sequence"/>
</dbReference>
<dbReference type="SUPFAM" id="SSF52047">
    <property type="entry name" value="RNI-like"/>
    <property type="match status" value="1"/>
</dbReference>
<dbReference type="OrthoDB" id="695856at2759"/>
<keyword evidence="4" id="KW-1185">Reference proteome</keyword>
<evidence type="ECO:0000256" key="1">
    <source>
        <dbReference type="SAM" id="MobiDB-lite"/>
    </source>
</evidence>
<proteinExistence type="predicted"/>
<dbReference type="InterPro" id="IPR036047">
    <property type="entry name" value="F-box-like_dom_sf"/>
</dbReference>
<evidence type="ECO:0000259" key="2">
    <source>
        <dbReference type="Pfam" id="PF23622"/>
    </source>
</evidence>
<dbReference type="PANTHER" id="PTHR31900">
    <property type="entry name" value="F-BOX/RNI SUPERFAMILY PROTEIN-RELATED"/>
    <property type="match status" value="1"/>
</dbReference>
<dbReference type="InterPro" id="IPR055357">
    <property type="entry name" value="LRR_At1g61320_AtMIF1"/>
</dbReference>
<dbReference type="Gene3D" id="3.80.10.10">
    <property type="entry name" value="Ribonuclease Inhibitor"/>
    <property type="match status" value="1"/>
</dbReference>
<sequence length="600" mass="65495">MASSSSSSSASSAAGGGDRLSKLSSTVLGHILSFLPSDEAARAAALSHWWRDVFAHVHTVSLDEPQRPVPDPDGDWSPGWRPIDRNAAALSLTFAHRLSAALLSRLRLRLAGGDWTATVAGVPLRALRAGFHGDHGYGFRAGTDAGILDTWLAYAIHQADDDGELHLDLRLCLAAIVCDRTYSLHPRGGAEADEDDDGGRRSRIFVGPNGRLYGLKLPVERFDADGGEDEDEDEDEDYASPKSTLAGDGDEEELPPPHEYEYVTPRFLFSCSALRTLRIRPCRLDLPPAANAISLPSLETMHLIQITGRRTSVQRLVSACLCLADLTLEACKGLTELDVSDKRRLRRLALRCWHDLAAVAVDSSELRAFEYRGAVPSPSFLTIHGGGIKISSCKLDFCGAEVTDPPELAKLGDFLHLFAAGVESLHLTSARLGCGDTAASMFPEFPLLRRLELMGILPEDDAAAAVATVTGILNRTPRLEALTLFFMEEPEDLMRGSEYILVDDEELLDGHNLKHDRNAAIAVPEAEMITCLRETIKETNFVHYDGGLGQRTLAKFLLRNAPVVGEVCGEFAQGPLWIQTVLMEEIKGWVMNKSANMMFF</sequence>
<gene>
    <name evidence="3" type="ORF">HU200_049056</name>
</gene>
<dbReference type="InterPro" id="IPR050232">
    <property type="entry name" value="FBL13/AtMIF1-like"/>
</dbReference>
<dbReference type="AlphaFoldDB" id="A0A835B0F5"/>
<accession>A0A835B0F5</accession>
<protein>
    <recommendedName>
        <fullName evidence="2">At1g61320/AtMIF1 LRR domain-containing protein</fullName>
    </recommendedName>
</protein>
<dbReference type="PANTHER" id="PTHR31900:SF30">
    <property type="entry name" value="SUPERFAMILY PROTEIN, PUTATIVE-RELATED"/>
    <property type="match status" value="1"/>
</dbReference>
<dbReference type="SUPFAM" id="SSF81383">
    <property type="entry name" value="F-box domain"/>
    <property type="match status" value="1"/>
</dbReference>
<dbReference type="EMBL" id="JACEFO010002210">
    <property type="protein sequence ID" value="KAF8672988.1"/>
    <property type="molecule type" value="Genomic_DNA"/>
</dbReference>
<evidence type="ECO:0000313" key="3">
    <source>
        <dbReference type="EMBL" id="KAF8672988.1"/>
    </source>
</evidence>
<feature type="compositionally biased region" description="Acidic residues" evidence="1">
    <location>
        <begin position="225"/>
        <end position="238"/>
    </location>
</feature>
<evidence type="ECO:0000313" key="4">
    <source>
        <dbReference type="Proteomes" id="UP000636709"/>
    </source>
</evidence>
<organism evidence="3 4">
    <name type="scientific">Digitaria exilis</name>
    <dbReference type="NCBI Taxonomy" id="1010633"/>
    <lineage>
        <taxon>Eukaryota</taxon>
        <taxon>Viridiplantae</taxon>
        <taxon>Streptophyta</taxon>
        <taxon>Embryophyta</taxon>
        <taxon>Tracheophyta</taxon>
        <taxon>Spermatophyta</taxon>
        <taxon>Magnoliopsida</taxon>
        <taxon>Liliopsida</taxon>
        <taxon>Poales</taxon>
        <taxon>Poaceae</taxon>
        <taxon>PACMAD clade</taxon>
        <taxon>Panicoideae</taxon>
        <taxon>Panicodae</taxon>
        <taxon>Paniceae</taxon>
        <taxon>Anthephorinae</taxon>
        <taxon>Digitaria</taxon>
    </lineage>
</organism>
<dbReference type="InterPro" id="IPR032675">
    <property type="entry name" value="LRR_dom_sf"/>
</dbReference>
<name>A0A835B0F5_9POAL</name>
<comment type="caution">
    <text evidence="3">The sequence shown here is derived from an EMBL/GenBank/DDBJ whole genome shotgun (WGS) entry which is preliminary data.</text>
</comment>